<feature type="compositionally biased region" description="Basic residues" evidence="1">
    <location>
        <begin position="172"/>
        <end position="191"/>
    </location>
</feature>
<feature type="non-terminal residue" evidence="2">
    <location>
        <position position="310"/>
    </location>
</feature>
<keyword evidence="2" id="KW-0436">Ligase</keyword>
<dbReference type="GO" id="GO:0004812">
    <property type="term" value="F:aminoacyl-tRNA ligase activity"/>
    <property type="evidence" value="ECO:0007669"/>
    <property type="project" value="UniProtKB-KW"/>
</dbReference>
<feature type="compositionally biased region" description="Basic residues" evidence="1">
    <location>
        <begin position="15"/>
        <end position="33"/>
    </location>
</feature>
<protein>
    <submittedName>
        <fullName evidence="2">Archaeal seryl-tRNA synthetase-related sequence</fullName>
    </submittedName>
</protein>
<keyword evidence="2" id="KW-0030">Aminoacyl-tRNA synthetase</keyword>
<feature type="compositionally biased region" description="Basic residues" evidence="1">
    <location>
        <begin position="199"/>
        <end position="211"/>
    </location>
</feature>
<feature type="compositionally biased region" description="Basic and acidic residues" evidence="1">
    <location>
        <begin position="103"/>
        <end position="121"/>
    </location>
</feature>
<name>A0A6J4U3E3_9ACTN</name>
<feature type="compositionally biased region" description="Basic residues" evidence="1">
    <location>
        <begin position="85"/>
        <end position="102"/>
    </location>
</feature>
<evidence type="ECO:0000313" key="2">
    <source>
        <dbReference type="EMBL" id="CAA9539611.1"/>
    </source>
</evidence>
<dbReference type="EMBL" id="CADCVS010000604">
    <property type="protein sequence ID" value="CAA9539611.1"/>
    <property type="molecule type" value="Genomic_DNA"/>
</dbReference>
<feature type="compositionally biased region" description="Basic and acidic residues" evidence="1">
    <location>
        <begin position="34"/>
        <end position="46"/>
    </location>
</feature>
<reference evidence="2" key="1">
    <citation type="submission" date="2020-02" db="EMBL/GenBank/DDBJ databases">
        <authorList>
            <person name="Meier V. D."/>
        </authorList>
    </citation>
    <scope>NUCLEOTIDE SEQUENCE</scope>
    <source>
        <strain evidence="2">AVDCRST_MAG30</strain>
    </source>
</reference>
<dbReference type="AlphaFoldDB" id="A0A6J4U3E3"/>
<feature type="non-terminal residue" evidence="2">
    <location>
        <position position="1"/>
    </location>
</feature>
<feature type="compositionally biased region" description="Low complexity" evidence="1">
    <location>
        <begin position="1"/>
        <end position="14"/>
    </location>
</feature>
<feature type="compositionally biased region" description="Basic residues" evidence="1">
    <location>
        <begin position="265"/>
        <end position="295"/>
    </location>
</feature>
<feature type="compositionally biased region" description="Low complexity" evidence="1">
    <location>
        <begin position="61"/>
        <end position="79"/>
    </location>
</feature>
<proteinExistence type="predicted"/>
<sequence>GAVPRGVARPGGVHARARRRRAPHRVRRPGRLRPRPDLRAGADGLRRPRLARVGRRRRRAAALPARPAAPSARAQRLPEVLPPPRRQRLRVRGLRGAGHRAARAREPARGLERVPGHDGPRPHARGLLPGLPRHRRPRAAPRGRRADRPGRRVLLPPRALGRSRAAPDVPHARARAHRRAGGGLRVARRLARPLDRAAARPRARRGLRRGGRSVLRAQRAHARRQPARAGAEVRDPRADRRPRADRDRVVQLPPGPLRQVGGDRARRRRRRPHRLPRLRPRAGHARAPAHPRPRPRVVAAGRPGQALGRM</sequence>
<feature type="compositionally biased region" description="Basic and acidic residues" evidence="1">
    <location>
        <begin position="231"/>
        <end position="249"/>
    </location>
</feature>
<organism evidence="2">
    <name type="scientific">uncultured Solirubrobacteraceae bacterium</name>
    <dbReference type="NCBI Taxonomy" id="1162706"/>
    <lineage>
        <taxon>Bacteria</taxon>
        <taxon>Bacillati</taxon>
        <taxon>Actinomycetota</taxon>
        <taxon>Thermoleophilia</taxon>
        <taxon>Solirubrobacterales</taxon>
        <taxon>Solirubrobacteraceae</taxon>
        <taxon>environmental samples</taxon>
    </lineage>
</organism>
<gene>
    <name evidence="2" type="ORF">AVDCRST_MAG30-4602</name>
</gene>
<feature type="region of interest" description="Disordered" evidence="1">
    <location>
        <begin position="1"/>
        <end position="310"/>
    </location>
</feature>
<accession>A0A6J4U3E3</accession>
<feature type="compositionally biased region" description="Basic residues" evidence="1">
    <location>
        <begin position="132"/>
        <end position="143"/>
    </location>
</feature>
<evidence type="ECO:0000256" key="1">
    <source>
        <dbReference type="SAM" id="MobiDB-lite"/>
    </source>
</evidence>
<feature type="compositionally biased region" description="Basic residues" evidence="1">
    <location>
        <begin position="47"/>
        <end position="60"/>
    </location>
</feature>